<dbReference type="SUPFAM" id="SSF56300">
    <property type="entry name" value="Metallo-dependent phosphatases"/>
    <property type="match status" value="1"/>
</dbReference>
<dbReference type="Gene3D" id="3.60.21.10">
    <property type="match status" value="1"/>
</dbReference>
<dbReference type="PANTHER" id="PTHR42850">
    <property type="entry name" value="METALLOPHOSPHOESTERASE"/>
    <property type="match status" value="1"/>
</dbReference>
<sequence>MYQRIEGGEWRHVWVVSDIHGCYQRLMEELKRRHFNPYEDLLISVGDLIDRGPDSVKSLQLINEKWFRAVRGNHEQMAIDSLDNNDFALWTMNGGMWFSRLGHEEQQQARVLLNACRALPHIIEITCANGLNVIAHADYPAEEYHWEKPVSARRVLWDRDRLMGFMVGKGQGISGADHFWFGHTPVDRRYDFSNLHYIDTGAVFDGYFTLAQLQ</sequence>
<dbReference type="Proteomes" id="UP001577381">
    <property type="component" value="Unassembled WGS sequence"/>
</dbReference>
<dbReference type="GO" id="GO:0004722">
    <property type="term" value="F:protein serine/threonine phosphatase activity"/>
    <property type="evidence" value="ECO:0007669"/>
    <property type="project" value="UniProtKB-EC"/>
</dbReference>
<name>A0AA96MD25_9ENTR</name>
<reference evidence="3" key="1">
    <citation type="submission" date="2023-09" db="EMBL/GenBank/DDBJ databases">
        <title>Coexistence of blaNDM-1 and blaKPC-2 in Enterobacter chuandaensis.</title>
        <authorList>
            <person name="Chen R."/>
        </authorList>
    </citation>
    <scope>NUCLEOTIDE SEQUENCE</scope>
    <source>
        <strain evidence="3">FAHZZU5885</strain>
    </source>
</reference>
<evidence type="ECO:0000313" key="2">
    <source>
        <dbReference type="EMBL" id="MFB4718944.1"/>
    </source>
</evidence>
<evidence type="ECO:0000313" key="4">
    <source>
        <dbReference type="Proteomes" id="UP001577381"/>
    </source>
</evidence>
<dbReference type="GO" id="GO:0110154">
    <property type="term" value="P:RNA decapping"/>
    <property type="evidence" value="ECO:0007669"/>
    <property type="project" value="TreeGrafter"/>
</dbReference>
<dbReference type="RefSeq" id="WP_265194459.1">
    <property type="nucleotide sequence ID" value="NZ_CP135253.1"/>
</dbReference>
<gene>
    <name evidence="3" type="primary">pphA</name>
    <name evidence="2" type="ORF">ACE3KR_08615</name>
    <name evidence="3" type="ORF">RQP59_10855</name>
</gene>
<accession>A0AA96MD25</accession>
<evidence type="ECO:0000259" key="1">
    <source>
        <dbReference type="PROSITE" id="PS00125"/>
    </source>
</evidence>
<keyword evidence="4" id="KW-1185">Reference proteome</keyword>
<organism evidence="3">
    <name type="scientific">Enterobacter chuandaensis</name>
    <dbReference type="NCBI Taxonomy" id="2497875"/>
    <lineage>
        <taxon>Bacteria</taxon>
        <taxon>Pseudomonadati</taxon>
        <taxon>Pseudomonadota</taxon>
        <taxon>Gammaproteobacteria</taxon>
        <taxon>Enterobacterales</taxon>
        <taxon>Enterobacteriaceae</taxon>
        <taxon>Enterobacter</taxon>
        <taxon>Enterobacter cloacae complex</taxon>
    </lineage>
</organism>
<dbReference type="InterPro" id="IPR029052">
    <property type="entry name" value="Metallo-depent_PP-like"/>
</dbReference>
<dbReference type="AlphaFoldDB" id="A0AA96MD25"/>
<dbReference type="InterPro" id="IPR050126">
    <property type="entry name" value="Ap4A_hydrolase"/>
</dbReference>
<reference evidence="2 4" key="2">
    <citation type="submission" date="2024-09" db="EMBL/GenBank/DDBJ databases">
        <title>Molecular characterization of Carbapenemase-producing Enterobacter cloacae Complex from Infections in Argentina.</title>
        <authorList>
            <person name="De Mendieta J.M."/>
            <person name="Gomez S."/>
        </authorList>
    </citation>
    <scope>NUCLEOTIDE SEQUENCE [LARGE SCALE GENOMIC DNA]</scope>
    <source>
        <strain evidence="2 4">M23267</strain>
    </source>
</reference>
<feature type="domain" description="Serine/threonine specific protein phosphatases" evidence="1">
    <location>
        <begin position="70"/>
        <end position="75"/>
    </location>
</feature>
<dbReference type="InterPro" id="IPR004843">
    <property type="entry name" value="Calcineurin-like_PHP"/>
</dbReference>
<dbReference type="GO" id="GO:0008803">
    <property type="term" value="F:bis(5'-nucleosyl)-tetraphosphatase (symmetrical) activity"/>
    <property type="evidence" value="ECO:0007669"/>
    <property type="project" value="TreeGrafter"/>
</dbReference>
<dbReference type="EMBL" id="CP135253">
    <property type="protein sequence ID" value="WNS40017.1"/>
    <property type="molecule type" value="Genomic_DNA"/>
</dbReference>
<keyword evidence="3" id="KW-0378">Hydrolase</keyword>
<dbReference type="KEGG" id="echu:RQP59_10855"/>
<dbReference type="InterPro" id="IPR006186">
    <property type="entry name" value="Ser/Thr-sp_prot-phosphatase"/>
</dbReference>
<dbReference type="PANTHER" id="PTHR42850:SF10">
    <property type="entry name" value="SERINE_THREONINE-PROTEIN PHOSPHATASE 1"/>
    <property type="match status" value="1"/>
</dbReference>
<dbReference type="NCBIfam" id="NF008516">
    <property type="entry name" value="PRK11439.1"/>
    <property type="match status" value="1"/>
</dbReference>
<dbReference type="PROSITE" id="PS00125">
    <property type="entry name" value="SER_THR_PHOSPHATASE"/>
    <property type="match status" value="1"/>
</dbReference>
<dbReference type="GO" id="GO:0005737">
    <property type="term" value="C:cytoplasm"/>
    <property type="evidence" value="ECO:0007669"/>
    <property type="project" value="TreeGrafter"/>
</dbReference>
<dbReference type="EMBL" id="JBHGSI010000002">
    <property type="protein sequence ID" value="MFB4718944.1"/>
    <property type="molecule type" value="Genomic_DNA"/>
</dbReference>
<evidence type="ECO:0000313" key="3">
    <source>
        <dbReference type="EMBL" id="WNS40017.1"/>
    </source>
</evidence>
<dbReference type="Pfam" id="PF00149">
    <property type="entry name" value="Metallophos"/>
    <property type="match status" value="1"/>
</dbReference>
<dbReference type="EC" id="3.1.3.16" evidence="3"/>
<proteinExistence type="predicted"/>
<protein>
    <submittedName>
        <fullName evidence="3">Protein-serine/threonine phosphatase</fullName>
        <ecNumber evidence="3">3.1.3.16</ecNumber>
    </submittedName>
</protein>